<dbReference type="AlphaFoldDB" id="A0A151ZEQ9"/>
<protein>
    <submittedName>
        <fullName evidence="1">Uncharacterized protein</fullName>
    </submittedName>
</protein>
<accession>A0A151ZEQ9</accession>
<proteinExistence type="predicted"/>
<dbReference type="InParanoid" id="A0A151ZEQ9"/>
<keyword evidence="2" id="KW-1185">Reference proteome</keyword>
<dbReference type="Proteomes" id="UP000076078">
    <property type="component" value="Unassembled WGS sequence"/>
</dbReference>
<evidence type="ECO:0000313" key="1">
    <source>
        <dbReference type="EMBL" id="KYQ92446.1"/>
    </source>
</evidence>
<dbReference type="FunCoup" id="A0A151ZEQ9">
    <property type="interactions" value="737"/>
</dbReference>
<comment type="caution">
    <text evidence="1">The sequence shown here is derived from an EMBL/GenBank/DDBJ whole genome shotgun (WGS) entry which is preliminary data.</text>
</comment>
<reference evidence="1 2" key="1">
    <citation type="submission" date="2015-12" db="EMBL/GenBank/DDBJ databases">
        <title>Dictyostelia acquired genes for synthesis and detection of signals that induce cell-type specialization by lateral gene transfer from prokaryotes.</title>
        <authorList>
            <person name="Gloeckner G."/>
            <person name="Schaap P."/>
        </authorList>
    </citation>
    <scope>NUCLEOTIDE SEQUENCE [LARGE SCALE GENOMIC DNA]</scope>
    <source>
        <strain evidence="1 2">TK</strain>
    </source>
</reference>
<evidence type="ECO:0000313" key="2">
    <source>
        <dbReference type="Proteomes" id="UP000076078"/>
    </source>
</evidence>
<sequence>MISSKEIIQFIEILYSCLDNTEWTEEIYSLSYEWANNFDIYINQLEKHEHKKVIDLYNIFQSSLVDYSKKHQFLYQLPPIGIDKEFLNFKEYIIKLQLSNFNLNSENLSSILNIFYKDRNILKDNLNVNSIVILESLNNYFNERIKNCYSLGIQKILLNENNNLEKRTTKNNHDLYLWLLLVLMDQYQYNYEFLQTTERLKQFKMNTLKQLFTILQQQKTSVKIKIMLHSDQDLKLTLSLVSFSFFNIYQHSLFRMIEHYLDKRYQLDDSYRILFCENIKSLLATDNPIIKKLIYKNINDLLLKSKSIPNRNMEFLSLLNKFKFS</sequence>
<organism evidence="1 2">
    <name type="scientific">Tieghemostelium lacteum</name>
    <name type="common">Slime mold</name>
    <name type="synonym">Dictyostelium lacteum</name>
    <dbReference type="NCBI Taxonomy" id="361077"/>
    <lineage>
        <taxon>Eukaryota</taxon>
        <taxon>Amoebozoa</taxon>
        <taxon>Evosea</taxon>
        <taxon>Eumycetozoa</taxon>
        <taxon>Dictyostelia</taxon>
        <taxon>Dictyosteliales</taxon>
        <taxon>Raperosteliaceae</taxon>
        <taxon>Tieghemostelium</taxon>
    </lineage>
</organism>
<name>A0A151ZEQ9_TIELA</name>
<dbReference type="EMBL" id="LODT01000029">
    <property type="protein sequence ID" value="KYQ92446.1"/>
    <property type="molecule type" value="Genomic_DNA"/>
</dbReference>
<gene>
    <name evidence="1" type="ORF">DLAC_06428</name>
</gene>